<name>A0A848MLD9_9GAMM</name>
<dbReference type="InterPro" id="IPR051556">
    <property type="entry name" value="N-term/lysine_N-AcTrnsfr"/>
</dbReference>
<keyword evidence="1 4" id="KW-0808">Transferase</keyword>
<dbReference type="PANTHER" id="PTHR42919">
    <property type="entry name" value="N-ALPHA-ACETYLTRANSFERASE"/>
    <property type="match status" value="1"/>
</dbReference>
<proteinExistence type="predicted"/>
<evidence type="ECO:0000313" key="5">
    <source>
        <dbReference type="Proteomes" id="UP000585363"/>
    </source>
</evidence>
<gene>
    <name evidence="4" type="ORF">GW590_20375</name>
</gene>
<evidence type="ECO:0000256" key="1">
    <source>
        <dbReference type="ARBA" id="ARBA00022679"/>
    </source>
</evidence>
<comment type="caution">
    <text evidence="4">The sequence shown here is derived from an EMBL/GenBank/DDBJ whole genome shotgun (WGS) entry which is preliminary data.</text>
</comment>
<dbReference type="PANTHER" id="PTHR42919:SF8">
    <property type="entry name" value="N-ALPHA-ACETYLTRANSFERASE 50"/>
    <property type="match status" value="1"/>
</dbReference>
<accession>A0A848MLD9</accession>
<dbReference type="Proteomes" id="UP000585363">
    <property type="component" value="Unassembled WGS sequence"/>
</dbReference>
<dbReference type="RefSeq" id="WP_169404919.1">
    <property type="nucleotide sequence ID" value="NZ_JAADJU010000012.1"/>
</dbReference>
<dbReference type="InterPro" id="IPR000182">
    <property type="entry name" value="GNAT_dom"/>
</dbReference>
<dbReference type="EMBL" id="JAADJU010000012">
    <property type="protein sequence ID" value="NMP29207.1"/>
    <property type="molecule type" value="Genomic_DNA"/>
</dbReference>
<evidence type="ECO:0000259" key="3">
    <source>
        <dbReference type="PROSITE" id="PS51186"/>
    </source>
</evidence>
<keyword evidence="5" id="KW-1185">Reference proteome</keyword>
<reference evidence="4 5" key="2">
    <citation type="submission" date="2020-06" db="EMBL/GenBank/DDBJ databases">
        <title>Polyphasic characterization of a Rahnella strain isolated from tree sap.</title>
        <authorList>
            <person name="Kim I.S."/>
        </authorList>
    </citation>
    <scope>NUCLEOTIDE SEQUENCE [LARGE SCALE GENOMIC DNA]</scope>
    <source>
        <strain evidence="4 5">SAP-1</strain>
    </source>
</reference>
<organism evidence="4 5">
    <name type="scientific">Rouxiella aceris</name>
    <dbReference type="NCBI Taxonomy" id="2703884"/>
    <lineage>
        <taxon>Bacteria</taxon>
        <taxon>Pseudomonadati</taxon>
        <taxon>Pseudomonadota</taxon>
        <taxon>Gammaproteobacteria</taxon>
        <taxon>Enterobacterales</taxon>
        <taxon>Yersiniaceae</taxon>
        <taxon>Rouxiella</taxon>
    </lineage>
</organism>
<dbReference type="GO" id="GO:0016747">
    <property type="term" value="F:acyltransferase activity, transferring groups other than amino-acyl groups"/>
    <property type="evidence" value="ECO:0007669"/>
    <property type="project" value="InterPro"/>
</dbReference>
<dbReference type="AlphaFoldDB" id="A0A848MLD9"/>
<dbReference type="InterPro" id="IPR016181">
    <property type="entry name" value="Acyl_CoA_acyltransferase"/>
</dbReference>
<dbReference type="PROSITE" id="PS51186">
    <property type="entry name" value="GNAT"/>
    <property type="match status" value="1"/>
</dbReference>
<sequence>MIKLRKMRSEEFADYQAYFIEDYARDLQDNSGHDRETAIAIATLCLPAGVENERESLFCIMQQHTRVGYLWYRLSDDKNWAFINDFYVLPQYRSLGYGKLAINAMEQKLVAINVDEIRLRVAANNPRALKLYEHLGFNVSGYNMSKKLQL</sequence>
<dbReference type="Gene3D" id="3.40.630.30">
    <property type="match status" value="1"/>
</dbReference>
<dbReference type="CDD" id="cd04301">
    <property type="entry name" value="NAT_SF"/>
    <property type="match status" value="1"/>
</dbReference>
<feature type="domain" description="N-acetyltransferase" evidence="3">
    <location>
        <begin position="2"/>
        <end position="150"/>
    </location>
</feature>
<dbReference type="SUPFAM" id="SSF55729">
    <property type="entry name" value="Acyl-CoA N-acyltransferases (Nat)"/>
    <property type="match status" value="1"/>
</dbReference>
<evidence type="ECO:0000256" key="2">
    <source>
        <dbReference type="ARBA" id="ARBA00023315"/>
    </source>
</evidence>
<reference evidence="4 5" key="1">
    <citation type="submission" date="2020-01" db="EMBL/GenBank/DDBJ databases">
        <authorList>
            <person name="Lee S.D."/>
        </authorList>
    </citation>
    <scope>NUCLEOTIDE SEQUENCE [LARGE SCALE GENOMIC DNA]</scope>
    <source>
        <strain evidence="4 5">SAP-1</strain>
    </source>
</reference>
<keyword evidence="2" id="KW-0012">Acyltransferase</keyword>
<protein>
    <submittedName>
        <fullName evidence="4">GNAT family N-acetyltransferase</fullName>
    </submittedName>
</protein>
<evidence type="ECO:0000313" key="4">
    <source>
        <dbReference type="EMBL" id="NMP29207.1"/>
    </source>
</evidence>
<dbReference type="Pfam" id="PF00583">
    <property type="entry name" value="Acetyltransf_1"/>
    <property type="match status" value="1"/>
</dbReference>